<evidence type="ECO:0000256" key="1">
    <source>
        <dbReference type="ARBA" id="ARBA00022801"/>
    </source>
</evidence>
<dbReference type="GO" id="GO:0006685">
    <property type="term" value="P:sphingomyelin catabolic process"/>
    <property type="evidence" value="ECO:0007669"/>
    <property type="project" value="TreeGrafter"/>
</dbReference>
<dbReference type="GO" id="GO:0061750">
    <property type="term" value="F:acid sphingomyelin phosphodiesterase activity"/>
    <property type="evidence" value="ECO:0007669"/>
    <property type="project" value="TreeGrafter"/>
</dbReference>
<dbReference type="PANTHER" id="PTHR10340">
    <property type="entry name" value="SPHINGOMYELIN PHOSPHODIESTERASE"/>
    <property type="match status" value="1"/>
</dbReference>
<evidence type="ECO:0000256" key="2">
    <source>
        <dbReference type="ARBA" id="ARBA00023180"/>
    </source>
</evidence>
<sequence length="69" mass="8271">MNYKRQAAVVDHESWTMNLREANLYGYPIWFKLYSARQAFGMDALTPQDWDDLVEKMTSDPKLFDLFYK</sequence>
<evidence type="ECO:0000313" key="4">
    <source>
        <dbReference type="Proteomes" id="UP001162156"/>
    </source>
</evidence>
<evidence type="ECO:0000313" key="3">
    <source>
        <dbReference type="EMBL" id="KAJ8933382.1"/>
    </source>
</evidence>
<dbReference type="Proteomes" id="UP001162156">
    <property type="component" value="Unassembled WGS sequence"/>
</dbReference>
<protein>
    <submittedName>
        <fullName evidence="3">Uncharacterized protein</fullName>
    </submittedName>
</protein>
<proteinExistence type="predicted"/>
<dbReference type="GO" id="GO:0016020">
    <property type="term" value="C:membrane"/>
    <property type="evidence" value="ECO:0007669"/>
    <property type="project" value="GOC"/>
</dbReference>
<dbReference type="EMBL" id="JANEYF010003870">
    <property type="protein sequence ID" value="KAJ8933382.1"/>
    <property type="molecule type" value="Genomic_DNA"/>
</dbReference>
<comment type="caution">
    <text evidence="3">The sequence shown here is derived from an EMBL/GenBank/DDBJ whole genome shotgun (WGS) entry which is preliminary data.</text>
</comment>
<keyword evidence="1" id="KW-0378">Hydrolase</keyword>
<dbReference type="GO" id="GO:0005615">
    <property type="term" value="C:extracellular space"/>
    <property type="evidence" value="ECO:0007669"/>
    <property type="project" value="TreeGrafter"/>
</dbReference>
<keyword evidence="4" id="KW-1185">Reference proteome</keyword>
<dbReference type="AlphaFoldDB" id="A0AAV8X4C6"/>
<organism evidence="3 4">
    <name type="scientific">Rhamnusium bicolor</name>
    <dbReference type="NCBI Taxonomy" id="1586634"/>
    <lineage>
        <taxon>Eukaryota</taxon>
        <taxon>Metazoa</taxon>
        <taxon>Ecdysozoa</taxon>
        <taxon>Arthropoda</taxon>
        <taxon>Hexapoda</taxon>
        <taxon>Insecta</taxon>
        <taxon>Pterygota</taxon>
        <taxon>Neoptera</taxon>
        <taxon>Endopterygota</taxon>
        <taxon>Coleoptera</taxon>
        <taxon>Polyphaga</taxon>
        <taxon>Cucujiformia</taxon>
        <taxon>Chrysomeloidea</taxon>
        <taxon>Cerambycidae</taxon>
        <taxon>Lepturinae</taxon>
        <taxon>Rhagiini</taxon>
        <taxon>Rhamnusium</taxon>
    </lineage>
</organism>
<name>A0AAV8X4C6_9CUCU</name>
<dbReference type="PANTHER" id="PTHR10340:SF34">
    <property type="entry name" value="SPHINGOMYELIN PHOSPHODIESTERASE"/>
    <property type="match status" value="1"/>
</dbReference>
<dbReference type="GO" id="GO:0005764">
    <property type="term" value="C:lysosome"/>
    <property type="evidence" value="ECO:0007669"/>
    <property type="project" value="TreeGrafter"/>
</dbReference>
<accession>A0AAV8X4C6</accession>
<reference evidence="3" key="1">
    <citation type="journal article" date="2023" name="Insect Mol. Biol.">
        <title>Genome sequencing provides insights into the evolution of gene families encoding plant cell wall-degrading enzymes in longhorned beetles.</title>
        <authorList>
            <person name="Shin N.R."/>
            <person name="Okamura Y."/>
            <person name="Kirsch R."/>
            <person name="Pauchet Y."/>
        </authorList>
    </citation>
    <scope>NUCLEOTIDE SEQUENCE</scope>
    <source>
        <strain evidence="3">RBIC_L_NR</strain>
    </source>
</reference>
<gene>
    <name evidence="3" type="ORF">NQ314_014044</name>
</gene>
<keyword evidence="2" id="KW-0325">Glycoprotein</keyword>
<dbReference type="GO" id="GO:0046513">
    <property type="term" value="P:ceramide biosynthetic process"/>
    <property type="evidence" value="ECO:0007669"/>
    <property type="project" value="TreeGrafter"/>
</dbReference>